<dbReference type="Gene3D" id="1.20.1270.60">
    <property type="entry name" value="Arfaptin homology (AH) domain/BAR domain"/>
    <property type="match status" value="1"/>
</dbReference>
<accession>A0A0R3W0B8</accession>
<name>A0A0R3W0B8_TAEAS</name>
<dbReference type="WBParaSite" id="TASK_0000311201-mRNA-1">
    <property type="protein sequence ID" value="TASK_0000311201-mRNA-1"/>
    <property type="gene ID" value="TASK_0000311201"/>
</dbReference>
<organism evidence="1">
    <name type="scientific">Taenia asiatica</name>
    <name type="common">Asian tapeworm</name>
    <dbReference type="NCBI Taxonomy" id="60517"/>
    <lineage>
        <taxon>Eukaryota</taxon>
        <taxon>Metazoa</taxon>
        <taxon>Spiralia</taxon>
        <taxon>Lophotrochozoa</taxon>
        <taxon>Platyhelminthes</taxon>
        <taxon>Cestoda</taxon>
        <taxon>Eucestoda</taxon>
        <taxon>Cyclophyllidea</taxon>
        <taxon>Taeniidae</taxon>
        <taxon>Taenia</taxon>
    </lineage>
</organism>
<evidence type="ECO:0000313" key="1">
    <source>
        <dbReference type="WBParaSite" id="TASK_0000311201-mRNA-1"/>
    </source>
</evidence>
<dbReference type="STRING" id="60517.A0A0R3W0B8"/>
<dbReference type="InterPro" id="IPR027267">
    <property type="entry name" value="AH/BAR_dom_sf"/>
</dbReference>
<protein>
    <submittedName>
        <fullName evidence="1">VPS9 domain-containing protein</fullName>
    </submittedName>
</protein>
<proteinExistence type="predicted"/>
<sequence length="136" mass="15022">LSVQPKNPDFENICLQFSSLLEELSGMHRAEAEELRSALFLPAHKLPSQPGLQLVDNSGTSAAGGDGGGGGVTSLFFADLRATQRHREACEREVHASLARYMRLTRRCAPKEHDDVVLELSRVRQVAFKSSLSYQR</sequence>
<dbReference type="AlphaFoldDB" id="A0A0R3W0B8"/>
<reference evidence="1" key="1">
    <citation type="submission" date="2017-02" db="UniProtKB">
        <authorList>
            <consortium name="WormBaseParasite"/>
        </authorList>
    </citation>
    <scope>IDENTIFICATION</scope>
</reference>